<evidence type="ECO:0000256" key="1">
    <source>
        <dbReference type="SAM" id="SignalP"/>
    </source>
</evidence>
<organism evidence="2 3">
    <name type="scientific">Blastopirellula marina</name>
    <dbReference type="NCBI Taxonomy" id="124"/>
    <lineage>
        <taxon>Bacteria</taxon>
        <taxon>Pseudomonadati</taxon>
        <taxon>Planctomycetota</taxon>
        <taxon>Planctomycetia</taxon>
        <taxon>Pirellulales</taxon>
        <taxon>Pirellulaceae</taxon>
        <taxon>Blastopirellula</taxon>
    </lineage>
</organism>
<dbReference type="RefSeq" id="WP_105330179.1">
    <property type="nucleotide sequence ID" value="NZ_PUHY01000010.1"/>
</dbReference>
<dbReference type="EMBL" id="PUHY01000010">
    <property type="protein sequence ID" value="PQO34448.1"/>
    <property type="molecule type" value="Genomic_DNA"/>
</dbReference>
<keyword evidence="1" id="KW-0732">Signal</keyword>
<dbReference type="AlphaFoldDB" id="A0A2S8FQI8"/>
<accession>A0A2S8FQI8</accession>
<proteinExistence type="predicted"/>
<evidence type="ECO:0000313" key="3">
    <source>
        <dbReference type="Proteomes" id="UP000238322"/>
    </source>
</evidence>
<sequence>MKWPLIAILAFVVFGTSASVQAADNPVLRKLLSSTLKNELSKHNSEDTAWYNADSKKKVKWAKTKVFGKVIKTKVAEWKEESKSWVWLDNPKKNLSVDVYKFELKNDVLKFGVKVKGKVKGKVWGKIPNVVTADVKTSAVATITIEGTVKITKDKLSEANITKASGSLSDLRFNNDALKVMQGDLKGLANRNLKDNEGKFKKDLAKALNGVKFP</sequence>
<dbReference type="Proteomes" id="UP000238322">
    <property type="component" value="Unassembled WGS sequence"/>
</dbReference>
<name>A0A2S8FQI8_9BACT</name>
<feature type="chain" id="PRO_5015704913" evidence="1">
    <location>
        <begin position="23"/>
        <end position="214"/>
    </location>
</feature>
<comment type="caution">
    <text evidence="2">The sequence shown here is derived from an EMBL/GenBank/DDBJ whole genome shotgun (WGS) entry which is preliminary data.</text>
</comment>
<evidence type="ECO:0000313" key="2">
    <source>
        <dbReference type="EMBL" id="PQO34448.1"/>
    </source>
</evidence>
<protein>
    <submittedName>
        <fullName evidence="2">Uncharacterized protein</fullName>
    </submittedName>
</protein>
<gene>
    <name evidence="2" type="ORF">C5Y83_13085</name>
</gene>
<feature type="signal peptide" evidence="1">
    <location>
        <begin position="1"/>
        <end position="22"/>
    </location>
</feature>
<reference evidence="2 3" key="1">
    <citation type="submission" date="2018-02" db="EMBL/GenBank/DDBJ databases">
        <title>Comparative genomes isolates from brazilian mangrove.</title>
        <authorList>
            <person name="Araujo J.E."/>
            <person name="Taketani R.G."/>
            <person name="Silva M.C.P."/>
            <person name="Loureco M.V."/>
            <person name="Andreote F.D."/>
        </authorList>
    </citation>
    <scope>NUCLEOTIDE SEQUENCE [LARGE SCALE GENOMIC DNA]</scope>
    <source>
        <strain evidence="2 3">Hex-1 MGV</strain>
    </source>
</reference>